<proteinExistence type="inferred from homology"/>
<keyword evidence="6 11" id="KW-0441">Lipid A biosynthesis</keyword>
<dbReference type="Proteomes" id="UP000603352">
    <property type="component" value="Unassembled WGS sequence"/>
</dbReference>
<dbReference type="PANTHER" id="PTHR30372">
    <property type="entry name" value="LIPID-A-DISACCHARIDE SYNTHASE"/>
    <property type="match status" value="1"/>
</dbReference>
<reference evidence="13" key="1">
    <citation type="journal article" date="2019" name="Int. J. Syst. Evol. Microbiol.">
        <title>The Global Catalogue of Microorganisms (GCM) 10K type strain sequencing project: providing services to taxonomists for standard genome sequencing and annotation.</title>
        <authorList>
            <consortium name="The Broad Institute Genomics Platform"/>
            <consortium name="The Broad Institute Genome Sequencing Center for Infectious Disease"/>
            <person name="Wu L."/>
            <person name="Ma J."/>
        </authorList>
    </citation>
    <scope>NUCLEOTIDE SEQUENCE [LARGE SCALE GENOMIC DNA]</scope>
    <source>
        <strain evidence="13">CGMCC 1.10188</strain>
    </source>
</reference>
<comment type="caution">
    <text evidence="12">The sequence shown here is derived from an EMBL/GenBank/DDBJ whole genome shotgun (WGS) entry which is preliminary data.</text>
</comment>
<keyword evidence="5 11" id="KW-0444">Lipid biosynthesis</keyword>
<comment type="function">
    <text evidence="1 11">Condensation of UDP-2,3-diacylglucosamine and 2,3-diacylglucosamine-1-phosphate to form lipid A disaccharide, a precursor of lipid A, a phosphorylated glycolipid that anchors the lipopolysaccharide to the outer membrane of the cell.</text>
</comment>
<accession>A0ABQ1IAM8</accession>
<evidence type="ECO:0000256" key="1">
    <source>
        <dbReference type="ARBA" id="ARBA00002056"/>
    </source>
</evidence>
<evidence type="ECO:0000256" key="5">
    <source>
        <dbReference type="ARBA" id="ARBA00022516"/>
    </source>
</evidence>
<evidence type="ECO:0000256" key="11">
    <source>
        <dbReference type="HAMAP-Rule" id="MF_00392"/>
    </source>
</evidence>
<evidence type="ECO:0000256" key="4">
    <source>
        <dbReference type="ARBA" id="ARBA00020902"/>
    </source>
</evidence>
<dbReference type="Pfam" id="PF02684">
    <property type="entry name" value="LpxB"/>
    <property type="match status" value="1"/>
</dbReference>
<keyword evidence="7 11" id="KW-0328">Glycosyltransferase</keyword>
<evidence type="ECO:0000313" key="12">
    <source>
        <dbReference type="EMBL" id="GGB30406.1"/>
    </source>
</evidence>
<keyword evidence="13" id="KW-1185">Reference proteome</keyword>
<comment type="similarity">
    <text evidence="2 11">Belongs to the LpxB family.</text>
</comment>
<keyword evidence="8 11" id="KW-0808">Transferase</keyword>
<comment type="pathway">
    <text evidence="11">Bacterial outer membrane biogenesis; LPS lipid A biosynthesis.</text>
</comment>
<dbReference type="Gene3D" id="3.40.50.2000">
    <property type="entry name" value="Glycogen Phosphorylase B"/>
    <property type="match status" value="1"/>
</dbReference>
<evidence type="ECO:0000256" key="7">
    <source>
        <dbReference type="ARBA" id="ARBA00022676"/>
    </source>
</evidence>
<dbReference type="HAMAP" id="MF_00392">
    <property type="entry name" value="LpxB"/>
    <property type="match status" value="1"/>
</dbReference>
<evidence type="ECO:0000256" key="3">
    <source>
        <dbReference type="ARBA" id="ARBA00012687"/>
    </source>
</evidence>
<dbReference type="PANTHER" id="PTHR30372:SF4">
    <property type="entry name" value="LIPID-A-DISACCHARIDE SYNTHASE, MITOCHONDRIAL-RELATED"/>
    <property type="match status" value="1"/>
</dbReference>
<dbReference type="EMBL" id="BMDZ01000007">
    <property type="protein sequence ID" value="GGB30406.1"/>
    <property type="molecule type" value="Genomic_DNA"/>
</dbReference>
<dbReference type="InterPro" id="IPR003835">
    <property type="entry name" value="Glyco_trans_19"/>
</dbReference>
<evidence type="ECO:0000256" key="10">
    <source>
        <dbReference type="ARBA" id="ARBA00048975"/>
    </source>
</evidence>
<name>A0ABQ1IAM8_9PROT</name>
<gene>
    <name evidence="11" type="primary">lpxB</name>
    <name evidence="12" type="ORF">GCM10011505_09710</name>
</gene>
<organism evidence="12 13">
    <name type="scientific">Tistrella bauzanensis</name>
    <dbReference type="NCBI Taxonomy" id="657419"/>
    <lineage>
        <taxon>Bacteria</taxon>
        <taxon>Pseudomonadati</taxon>
        <taxon>Pseudomonadota</taxon>
        <taxon>Alphaproteobacteria</taxon>
        <taxon>Geminicoccales</taxon>
        <taxon>Geminicoccaceae</taxon>
        <taxon>Tistrella</taxon>
    </lineage>
</organism>
<evidence type="ECO:0000256" key="2">
    <source>
        <dbReference type="ARBA" id="ARBA00007868"/>
    </source>
</evidence>
<evidence type="ECO:0000256" key="6">
    <source>
        <dbReference type="ARBA" id="ARBA00022556"/>
    </source>
</evidence>
<dbReference type="EC" id="2.4.1.182" evidence="3 11"/>
<sequence length="404" mass="42741">MNPVSPTVGAGSDQGPLIAIIAGEASGDLIGARLIRALVEQTGGRMRLMGVGGEAMGAEGFDSLFPMEELSLFGLLEVLPHLRNLRRRLDQTAGAIAQARPDIVVTIDSPGFNRRLATRLKPLGLVLVHYVAPTVWAWRPKRAEKFAAIFDHLLALLPFEPPWFTRVGLPCTFVGHPAVEDAVTTGDGPGFRARHGIAVEDTVVLALPGSRKGEISRLQGPMGQALSMMAATRPGLRVVVPAIRAEADRVRAAVAQWGLPQPAVVVDDAAGRRDAFAAADVAIAASGTVTLELARQGVPMVVVYRVNALTGAIARRLVRVPHVSLLNLVMAREIVPELLQAEVTADRIIALAAPLIDQPAARQTQAALLREALARLGGPADDGLKPSARAAAVVLDLAGRRRLS</sequence>
<protein>
    <recommendedName>
        <fullName evidence="4 11">Lipid-A-disaccharide synthase</fullName>
        <ecNumber evidence="3 11">2.4.1.182</ecNumber>
    </recommendedName>
</protein>
<dbReference type="NCBIfam" id="TIGR00215">
    <property type="entry name" value="lpxB"/>
    <property type="match status" value="1"/>
</dbReference>
<keyword evidence="9 11" id="KW-0443">Lipid metabolism</keyword>
<dbReference type="SUPFAM" id="SSF53756">
    <property type="entry name" value="UDP-Glycosyltransferase/glycogen phosphorylase"/>
    <property type="match status" value="1"/>
</dbReference>
<evidence type="ECO:0000256" key="9">
    <source>
        <dbReference type="ARBA" id="ARBA00023098"/>
    </source>
</evidence>
<evidence type="ECO:0000256" key="8">
    <source>
        <dbReference type="ARBA" id="ARBA00022679"/>
    </source>
</evidence>
<evidence type="ECO:0000313" key="13">
    <source>
        <dbReference type="Proteomes" id="UP000603352"/>
    </source>
</evidence>
<comment type="catalytic activity">
    <reaction evidence="10 11">
        <text>a lipid X + a UDP-2-N,3-O-bis[(3R)-3-hydroxyacyl]-alpha-D-glucosamine = a lipid A disaccharide + UDP + H(+)</text>
        <dbReference type="Rhea" id="RHEA:67828"/>
        <dbReference type="ChEBI" id="CHEBI:15378"/>
        <dbReference type="ChEBI" id="CHEBI:58223"/>
        <dbReference type="ChEBI" id="CHEBI:137748"/>
        <dbReference type="ChEBI" id="CHEBI:176338"/>
        <dbReference type="ChEBI" id="CHEBI:176343"/>
        <dbReference type="EC" id="2.4.1.182"/>
    </reaction>
</comment>